<evidence type="ECO:0000313" key="2">
    <source>
        <dbReference type="Proteomes" id="UP000824890"/>
    </source>
</evidence>
<name>A0ABQ7YKT9_BRANA</name>
<feature type="non-terminal residue" evidence="1">
    <location>
        <position position="1"/>
    </location>
</feature>
<keyword evidence="2" id="KW-1185">Reference proteome</keyword>
<dbReference type="EMBL" id="JAGKQM010000017">
    <property type="protein sequence ID" value="KAH0868242.1"/>
    <property type="molecule type" value="Genomic_DNA"/>
</dbReference>
<comment type="caution">
    <text evidence="1">The sequence shown here is derived from an EMBL/GenBank/DDBJ whole genome shotgun (WGS) entry which is preliminary data.</text>
</comment>
<sequence length="294" mass="34605">RITALRFRVKILRIHSFYSYVSGIEPNWSYILVDEAVSVKSSSLKFLITCNNQTKNFAYAGNQDGDDHLYRKPREPRRKVGGNLYVEIDHAYPGLKVTNFQFRLSAMPYTKVHIIDPLNNHHYMKFKCINDIPHIMNKNYLIELSSTRKPISMTLQCQRWCFTLETTCKYKVTYDHNNVYNISVIDRHCFIHSSESQIKCVASSDHSYVFWDGRDHGEVILVLKMWRICRLIIEKMFPKLIYTGLFDDDELRLETKGGLSDRRFNPRLPKVDEFRQSLLCRDLYVHRHGAMGPL</sequence>
<organism evidence="1 2">
    <name type="scientific">Brassica napus</name>
    <name type="common">Rape</name>
    <dbReference type="NCBI Taxonomy" id="3708"/>
    <lineage>
        <taxon>Eukaryota</taxon>
        <taxon>Viridiplantae</taxon>
        <taxon>Streptophyta</taxon>
        <taxon>Embryophyta</taxon>
        <taxon>Tracheophyta</taxon>
        <taxon>Spermatophyta</taxon>
        <taxon>Magnoliopsida</taxon>
        <taxon>eudicotyledons</taxon>
        <taxon>Gunneridae</taxon>
        <taxon>Pentapetalae</taxon>
        <taxon>rosids</taxon>
        <taxon>malvids</taxon>
        <taxon>Brassicales</taxon>
        <taxon>Brassicaceae</taxon>
        <taxon>Brassiceae</taxon>
        <taxon>Brassica</taxon>
    </lineage>
</organism>
<dbReference type="Proteomes" id="UP000824890">
    <property type="component" value="Unassembled WGS sequence"/>
</dbReference>
<protein>
    <submittedName>
        <fullName evidence="1">Uncharacterized protein</fullName>
    </submittedName>
</protein>
<accession>A0ABQ7YKT9</accession>
<gene>
    <name evidence="1" type="ORF">HID58_075264</name>
</gene>
<reference evidence="1 2" key="1">
    <citation type="submission" date="2021-05" db="EMBL/GenBank/DDBJ databases">
        <title>Genome Assembly of Synthetic Allotetraploid Brassica napus Reveals Homoeologous Exchanges between Subgenomes.</title>
        <authorList>
            <person name="Davis J.T."/>
        </authorList>
    </citation>
    <scope>NUCLEOTIDE SEQUENCE [LARGE SCALE GENOMIC DNA]</scope>
    <source>
        <strain evidence="2">cv. Da-Ae</strain>
        <tissue evidence="1">Seedling</tissue>
    </source>
</reference>
<evidence type="ECO:0000313" key="1">
    <source>
        <dbReference type="EMBL" id="KAH0868242.1"/>
    </source>
</evidence>
<proteinExistence type="predicted"/>